<keyword evidence="1" id="KW-0472">Membrane</keyword>
<dbReference type="Pfam" id="PF09808">
    <property type="entry name" value="SNAPC1"/>
    <property type="match status" value="1"/>
</dbReference>
<reference evidence="2 3" key="1">
    <citation type="journal article" date="2015" name="Proc. Natl. Acad. Sci. U.S.A.">
        <title>The resurrection genome of Boea hygrometrica: A blueprint for survival of dehydration.</title>
        <authorList>
            <person name="Xiao L."/>
            <person name="Yang G."/>
            <person name="Zhang L."/>
            <person name="Yang X."/>
            <person name="Zhao S."/>
            <person name="Ji Z."/>
            <person name="Zhou Q."/>
            <person name="Hu M."/>
            <person name="Wang Y."/>
            <person name="Chen M."/>
            <person name="Xu Y."/>
            <person name="Jin H."/>
            <person name="Xiao X."/>
            <person name="Hu G."/>
            <person name="Bao F."/>
            <person name="Hu Y."/>
            <person name="Wan P."/>
            <person name="Li L."/>
            <person name="Deng X."/>
            <person name="Kuang T."/>
            <person name="Xiang C."/>
            <person name="Zhu J.K."/>
            <person name="Oliver M.J."/>
            <person name="He Y."/>
        </authorList>
    </citation>
    <scope>NUCLEOTIDE SEQUENCE [LARGE SCALE GENOMIC DNA]</scope>
    <source>
        <strain evidence="3">cv. XS01</strain>
    </source>
</reference>
<name>A0A2Z7CUQ0_9LAMI</name>
<dbReference type="PANTHER" id="PTHR15131:SF3">
    <property type="entry name" value="SNRNA-ACTIVATING PROTEIN COMPLEX SUBUNIT 1"/>
    <property type="match status" value="1"/>
</dbReference>
<gene>
    <name evidence="2" type="ORF">F511_30002</name>
</gene>
<feature type="transmembrane region" description="Helical" evidence="1">
    <location>
        <begin position="63"/>
        <end position="90"/>
    </location>
</feature>
<keyword evidence="1" id="KW-0812">Transmembrane</keyword>
<dbReference type="InterPro" id="IPR019188">
    <property type="entry name" value="SNAPC1"/>
</dbReference>
<evidence type="ECO:0000256" key="1">
    <source>
        <dbReference type="SAM" id="Phobius"/>
    </source>
</evidence>
<dbReference type="PANTHER" id="PTHR15131">
    <property type="entry name" value="SMALL NUCLEAR RNA ACTIVATING COMPLEX, POLYPEPTIDE 1"/>
    <property type="match status" value="1"/>
</dbReference>
<keyword evidence="1" id="KW-1133">Transmembrane helix</keyword>
<sequence>MDLKPFKLDIDELINDFNECGSNTFAEFKRLCLSRKFSFIFEARPSSNQGFFMRSLYAHSIGMLPSCVLISCFFLFLVVFFFFCFLHFVLNLFRLP</sequence>
<proteinExistence type="predicted"/>
<protein>
    <submittedName>
        <fullName evidence="2">Uncharacterized protein</fullName>
    </submittedName>
</protein>
<dbReference type="OrthoDB" id="20127at2759"/>
<evidence type="ECO:0000313" key="2">
    <source>
        <dbReference type="EMBL" id="KZV50075.1"/>
    </source>
</evidence>
<evidence type="ECO:0000313" key="3">
    <source>
        <dbReference type="Proteomes" id="UP000250235"/>
    </source>
</evidence>
<dbReference type="Proteomes" id="UP000250235">
    <property type="component" value="Unassembled WGS sequence"/>
</dbReference>
<keyword evidence="3" id="KW-1185">Reference proteome</keyword>
<accession>A0A2Z7CUQ0</accession>
<dbReference type="GO" id="GO:0043565">
    <property type="term" value="F:sequence-specific DNA binding"/>
    <property type="evidence" value="ECO:0007669"/>
    <property type="project" value="TreeGrafter"/>
</dbReference>
<dbReference type="GO" id="GO:0042796">
    <property type="term" value="P:snRNA transcription by RNA polymerase III"/>
    <property type="evidence" value="ECO:0007669"/>
    <property type="project" value="TreeGrafter"/>
</dbReference>
<dbReference type="GO" id="GO:0042795">
    <property type="term" value="P:snRNA transcription by RNA polymerase II"/>
    <property type="evidence" value="ECO:0007669"/>
    <property type="project" value="TreeGrafter"/>
</dbReference>
<dbReference type="GO" id="GO:0019185">
    <property type="term" value="C:snRNA-activating protein complex"/>
    <property type="evidence" value="ECO:0007669"/>
    <property type="project" value="TreeGrafter"/>
</dbReference>
<dbReference type="AlphaFoldDB" id="A0A2Z7CUQ0"/>
<organism evidence="2 3">
    <name type="scientific">Dorcoceras hygrometricum</name>
    <dbReference type="NCBI Taxonomy" id="472368"/>
    <lineage>
        <taxon>Eukaryota</taxon>
        <taxon>Viridiplantae</taxon>
        <taxon>Streptophyta</taxon>
        <taxon>Embryophyta</taxon>
        <taxon>Tracheophyta</taxon>
        <taxon>Spermatophyta</taxon>
        <taxon>Magnoliopsida</taxon>
        <taxon>eudicotyledons</taxon>
        <taxon>Gunneridae</taxon>
        <taxon>Pentapetalae</taxon>
        <taxon>asterids</taxon>
        <taxon>lamiids</taxon>
        <taxon>Lamiales</taxon>
        <taxon>Gesneriaceae</taxon>
        <taxon>Didymocarpoideae</taxon>
        <taxon>Trichosporeae</taxon>
        <taxon>Loxocarpinae</taxon>
        <taxon>Dorcoceras</taxon>
    </lineage>
</organism>
<dbReference type="EMBL" id="KQ992556">
    <property type="protein sequence ID" value="KZV50075.1"/>
    <property type="molecule type" value="Genomic_DNA"/>
</dbReference>